<dbReference type="CDD" id="cd09274">
    <property type="entry name" value="RNase_HI_RT_Ty3"/>
    <property type="match status" value="1"/>
</dbReference>
<evidence type="ECO:0000313" key="9">
    <source>
        <dbReference type="EMBL" id="JAS12814.1"/>
    </source>
</evidence>
<dbReference type="InterPro" id="IPR041373">
    <property type="entry name" value="RT_RNaseH"/>
</dbReference>
<dbReference type="FunFam" id="3.30.70.270:FF:000020">
    <property type="entry name" value="Transposon Tf2-6 polyprotein-like Protein"/>
    <property type="match status" value="1"/>
</dbReference>
<dbReference type="SUPFAM" id="SSF56672">
    <property type="entry name" value="DNA/RNA polymerases"/>
    <property type="match status" value="1"/>
</dbReference>
<dbReference type="GO" id="GO:0006508">
    <property type="term" value="P:proteolysis"/>
    <property type="evidence" value="ECO:0007669"/>
    <property type="project" value="InterPro"/>
</dbReference>
<keyword evidence="6" id="KW-0378">Hydrolase</keyword>
<dbReference type="Gene3D" id="2.40.70.10">
    <property type="entry name" value="Acid Proteases"/>
    <property type="match status" value="1"/>
</dbReference>
<evidence type="ECO:0000313" key="12">
    <source>
        <dbReference type="EMBL" id="JAS20000.1"/>
    </source>
</evidence>
<name>A0A1B6DI74_9HEMI</name>
<evidence type="ECO:0000256" key="5">
    <source>
        <dbReference type="ARBA" id="ARBA00022759"/>
    </source>
</evidence>
<dbReference type="InterPro" id="IPR000477">
    <property type="entry name" value="RT_dom"/>
</dbReference>
<dbReference type="InterPro" id="IPR021109">
    <property type="entry name" value="Peptidase_aspartic_dom_sf"/>
</dbReference>
<dbReference type="GO" id="GO:0003964">
    <property type="term" value="F:RNA-directed DNA polymerase activity"/>
    <property type="evidence" value="ECO:0007669"/>
    <property type="project" value="UniProtKB-KW"/>
</dbReference>
<evidence type="ECO:0000313" key="10">
    <source>
        <dbReference type="EMBL" id="JAS14106.1"/>
    </source>
</evidence>
<evidence type="ECO:0000313" key="13">
    <source>
        <dbReference type="EMBL" id="JAS25384.1"/>
    </source>
</evidence>
<dbReference type="EMBL" id="GEDC01011914">
    <property type="protein sequence ID" value="JAS25384.1"/>
    <property type="molecule type" value="Transcribed_RNA"/>
</dbReference>
<evidence type="ECO:0000256" key="7">
    <source>
        <dbReference type="ARBA" id="ARBA00022918"/>
    </source>
</evidence>
<dbReference type="PROSITE" id="PS00141">
    <property type="entry name" value="ASP_PROTEASE"/>
    <property type="match status" value="1"/>
</dbReference>
<protein>
    <recommendedName>
        <fullName evidence="1">RNA-directed DNA polymerase</fullName>
        <ecNumber evidence="1">2.7.7.49</ecNumber>
    </recommendedName>
</protein>
<evidence type="ECO:0000313" key="11">
    <source>
        <dbReference type="EMBL" id="JAS19230.1"/>
    </source>
</evidence>
<reference evidence="13" key="1">
    <citation type="submission" date="2015-12" db="EMBL/GenBank/DDBJ databases">
        <title>De novo transcriptome assembly of four potential Pierce s Disease insect vectors from Arizona vineyards.</title>
        <authorList>
            <person name="Tassone E.E."/>
        </authorList>
    </citation>
    <scope>NUCLEOTIDE SEQUENCE</scope>
</reference>
<dbReference type="Pfam" id="PF00078">
    <property type="entry name" value="RVT_1"/>
    <property type="match status" value="1"/>
</dbReference>
<evidence type="ECO:0000256" key="2">
    <source>
        <dbReference type="ARBA" id="ARBA00022679"/>
    </source>
</evidence>
<dbReference type="EC" id="2.7.7.49" evidence="1"/>
<keyword evidence="3" id="KW-0548">Nucleotidyltransferase</keyword>
<sequence>MHHPIINAHHNTLTFEKYIREELMDESLYTPSLKNHIPNVIPTFFCTINEFQVSCIIDTGSQASFISENLLKQISKDPLNRVETLPVSNMAILGILGTRSKPIRRQALIDFRYSNFQFPFRCLVIPHSSVPTILGVDFCHYYHVSLDFEAQVIKIPYENEVVQIPFLPGNKPLIKTVSSHITYIKEDTYKPDLHILNSPIETIPTDNQEMDQVLKNLQPSFDKEAPNSYESFSNLLKKHQIIFSDKPGLLKGSQARLNLKPTFTTVNRSYPIPYGKRQRVFEEIERMIGDGLIEPSNSPYTNPLVCVAKNDGNIRLCLDGRHLSKHIIPDMESPPDINTLLQKFIGITYMTSLDLTQSYLQIPLHKDDRPYVAFRVHGRNLQWTRLPFGLNVSGSIFIKNLNAILGPELYPFVTTYVDDILITSHTFEEHLEHLDIVLSKLKEHGATIRLSKSHFLKERIKFLGHIITKEGISMDPTKIAIIKDFQAPSNIKELQSFLGLINFYRKFNLRHSELTGQLNHLLRKNQPWLWTQTEEAIFNNIKDLFIDSVVLKHPDFTLPFIINTDASNIAISAILQQLDTQNHLQVIQFASRTLKPHELPYSITGRELLAITYSCEKFREYIFGHHQTIIKTDHKALSFLQSCHLTHGRILRWMLALQDYNLKIEYEKGSENVPADVLSRNTSQEYRRTVNQHTLVSYHSV</sequence>
<dbReference type="InterPro" id="IPR043128">
    <property type="entry name" value="Rev_trsase/Diguanyl_cyclase"/>
</dbReference>
<evidence type="ECO:0000259" key="8">
    <source>
        <dbReference type="PROSITE" id="PS50878"/>
    </source>
</evidence>
<dbReference type="InterPro" id="IPR043502">
    <property type="entry name" value="DNA/RNA_pol_sf"/>
</dbReference>
<dbReference type="GO" id="GO:0004519">
    <property type="term" value="F:endonuclease activity"/>
    <property type="evidence" value="ECO:0007669"/>
    <property type="project" value="UniProtKB-KW"/>
</dbReference>
<organism evidence="13">
    <name type="scientific">Clastoptera arizonana</name>
    <name type="common">Arizona spittle bug</name>
    <dbReference type="NCBI Taxonomy" id="38151"/>
    <lineage>
        <taxon>Eukaryota</taxon>
        <taxon>Metazoa</taxon>
        <taxon>Ecdysozoa</taxon>
        <taxon>Arthropoda</taxon>
        <taxon>Hexapoda</taxon>
        <taxon>Insecta</taxon>
        <taxon>Pterygota</taxon>
        <taxon>Neoptera</taxon>
        <taxon>Paraneoptera</taxon>
        <taxon>Hemiptera</taxon>
        <taxon>Auchenorrhyncha</taxon>
        <taxon>Cercopoidea</taxon>
        <taxon>Clastopteridae</taxon>
        <taxon>Clastoptera</taxon>
    </lineage>
</organism>
<dbReference type="FunFam" id="3.10.20.370:FF:000001">
    <property type="entry name" value="Retrovirus-related Pol polyprotein from transposon 17.6-like protein"/>
    <property type="match status" value="1"/>
</dbReference>
<dbReference type="EMBL" id="GEDC01023192">
    <property type="protein sequence ID" value="JAS14106.1"/>
    <property type="molecule type" value="Transcribed_RNA"/>
</dbReference>
<dbReference type="SUPFAM" id="SSF50630">
    <property type="entry name" value="Acid proteases"/>
    <property type="match status" value="1"/>
</dbReference>
<dbReference type="CDD" id="cd01647">
    <property type="entry name" value="RT_LTR"/>
    <property type="match status" value="1"/>
</dbReference>
<dbReference type="Gene3D" id="3.10.20.370">
    <property type="match status" value="1"/>
</dbReference>
<dbReference type="CDD" id="cd00303">
    <property type="entry name" value="retropepsin_like"/>
    <property type="match status" value="1"/>
</dbReference>
<dbReference type="InterPro" id="IPR050951">
    <property type="entry name" value="Retrovirus_Pol_polyprotein"/>
</dbReference>
<dbReference type="Pfam" id="PF17917">
    <property type="entry name" value="RT_RNaseH"/>
    <property type="match status" value="1"/>
</dbReference>
<dbReference type="EMBL" id="GEDC01018068">
    <property type="protein sequence ID" value="JAS19230.1"/>
    <property type="molecule type" value="Transcribed_RNA"/>
</dbReference>
<evidence type="ECO:0000256" key="1">
    <source>
        <dbReference type="ARBA" id="ARBA00012493"/>
    </source>
</evidence>
<keyword evidence="7" id="KW-0695">RNA-directed DNA polymerase</keyword>
<dbReference type="GO" id="GO:0004190">
    <property type="term" value="F:aspartic-type endopeptidase activity"/>
    <property type="evidence" value="ECO:0007669"/>
    <property type="project" value="InterPro"/>
</dbReference>
<evidence type="ECO:0000256" key="6">
    <source>
        <dbReference type="ARBA" id="ARBA00022801"/>
    </source>
</evidence>
<dbReference type="Gene3D" id="3.10.10.10">
    <property type="entry name" value="HIV Type 1 Reverse Transcriptase, subunit A, domain 1"/>
    <property type="match status" value="1"/>
</dbReference>
<dbReference type="EMBL" id="GEDC01017298">
    <property type="protein sequence ID" value="JAS20000.1"/>
    <property type="molecule type" value="Transcribed_RNA"/>
</dbReference>
<dbReference type="EMBL" id="GEDC01024484">
    <property type="protein sequence ID" value="JAS12814.1"/>
    <property type="molecule type" value="Transcribed_RNA"/>
</dbReference>
<dbReference type="AlphaFoldDB" id="A0A1B6DI74"/>
<dbReference type="InterPro" id="IPR001969">
    <property type="entry name" value="Aspartic_peptidase_AS"/>
</dbReference>
<keyword evidence="5" id="KW-0255">Endonuclease</keyword>
<evidence type="ECO:0000256" key="4">
    <source>
        <dbReference type="ARBA" id="ARBA00022722"/>
    </source>
</evidence>
<dbReference type="PROSITE" id="PS50878">
    <property type="entry name" value="RT_POL"/>
    <property type="match status" value="1"/>
</dbReference>
<dbReference type="PANTHER" id="PTHR37984">
    <property type="entry name" value="PROTEIN CBG26694"/>
    <property type="match status" value="1"/>
</dbReference>
<proteinExistence type="predicted"/>
<dbReference type="PANTHER" id="PTHR37984:SF5">
    <property type="entry name" value="PROTEIN NYNRIN-LIKE"/>
    <property type="match status" value="1"/>
</dbReference>
<keyword evidence="2" id="KW-0808">Transferase</keyword>
<dbReference type="Gene3D" id="3.30.70.270">
    <property type="match status" value="2"/>
</dbReference>
<feature type="domain" description="Reverse transcriptase" evidence="8">
    <location>
        <begin position="288"/>
        <end position="467"/>
    </location>
</feature>
<evidence type="ECO:0000256" key="3">
    <source>
        <dbReference type="ARBA" id="ARBA00022695"/>
    </source>
</evidence>
<gene>
    <name evidence="11" type="ORF">g.34981</name>
    <name evidence="10" type="ORF">g.34986</name>
    <name evidence="13" type="ORF">g.34994</name>
    <name evidence="12" type="ORF">g.34998</name>
    <name evidence="9" type="ORF">g.35003</name>
</gene>
<keyword evidence="4" id="KW-0540">Nuclease</keyword>
<accession>A0A1B6DI74</accession>